<protein>
    <submittedName>
        <fullName evidence="2">DUF2723 domain-containing protein</fullName>
    </submittedName>
</protein>
<evidence type="ECO:0000313" key="3">
    <source>
        <dbReference type="Proteomes" id="UP001302349"/>
    </source>
</evidence>
<dbReference type="PANTHER" id="PTHR16214:SF3">
    <property type="entry name" value="TRANSMEMBRANE PROTEIN 260"/>
    <property type="match status" value="1"/>
</dbReference>
<dbReference type="Pfam" id="PF11028">
    <property type="entry name" value="TMEM260-like"/>
    <property type="match status" value="1"/>
</dbReference>
<proteinExistence type="predicted"/>
<dbReference type="EMBL" id="CP136051">
    <property type="protein sequence ID" value="WOK05592.1"/>
    <property type="molecule type" value="Genomic_DNA"/>
</dbReference>
<evidence type="ECO:0000313" key="2">
    <source>
        <dbReference type="EMBL" id="WOK05592.1"/>
    </source>
</evidence>
<feature type="transmembrane region" description="Helical" evidence="1">
    <location>
        <begin position="257"/>
        <end position="279"/>
    </location>
</feature>
<feature type="transmembrane region" description="Helical" evidence="1">
    <location>
        <begin position="117"/>
        <end position="134"/>
    </location>
</feature>
<feature type="transmembrane region" description="Helical" evidence="1">
    <location>
        <begin position="53"/>
        <end position="69"/>
    </location>
</feature>
<dbReference type="RefSeq" id="WP_317488350.1">
    <property type="nucleotide sequence ID" value="NZ_CP136051.1"/>
</dbReference>
<reference evidence="2 3" key="1">
    <citation type="journal article" date="2023" name="Microbiol. Resour. Announc.">
        <title>Complete Genome Sequence of Imperialibacter roseus strain P4T.</title>
        <authorList>
            <person name="Tizabi D.R."/>
            <person name="Bachvaroff T."/>
            <person name="Hill R.T."/>
        </authorList>
    </citation>
    <scope>NUCLEOTIDE SEQUENCE [LARGE SCALE GENOMIC DNA]</scope>
    <source>
        <strain evidence="2 3">P4T</strain>
    </source>
</reference>
<evidence type="ECO:0000256" key="1">
    <source>
        <dbReference type="SAM" id="Phobius"/>
    </source>
</evidence>
<dbReference type="Proteomes" id="UP001302349">
    <property type="component" value="Chromosome"/>
</dbReference>
<keyword evidence="1" id="KW-0472">Membrane</keyword>
<dbReference type="InterPro" id="IPR021280">
    <property type="entry name" value="TMEM260-like"/>
</dbReference>
<sequence length="288" mass="32117">MNYIKVNNLTGWFVFAIATLVYWLTVEPTASFWDCGEFIAVSYKLEVPHPPGAPLFLLIGRFFSLFALGDVERVAYWINISSVLSSGFSILFLFWTITALANKLMGLKPGQGTDDQNWSIIAAGIVGSLAYTFSDSFWFSAVEAEVYAISSFFTAFVVWAILKWEQIDDDRHRNRWFLLLAYTVGLSIGIHLLNLVAIPALGLIVYFKYYEEVTTKGVLTTLAVSGAIILIIMAGVIPGLPSLAFSFELFFVNSLGLPFKSGIIVFVLLFLGALIYGIIYSEKKRRSF</sequence>
<dbReference type="InterPro" id="IPR052724">
    <property type="entry name" value="GT117_domain-containing"/>
</dbReference>
<name>A0ABZ0IM53_9BACT</name>
<feature type="transmembrane region" description="Helical" evidence="1">
    <location>
        <begin position="12"/>
        <end position="33"/>
    </location>
</feature>
<feature type="transmembrane region" description="Helical" evidence="1">
    <location>
        <begin position="218"/>
        <end position="237"/>
    </location>
</feature>
<feature type="transmembrane region" description="Helical" evidence="1">
    <location>
        <begin position="176"/>
        <end position="206"/>
    </location>
</feature>
<keyword evidence="3" id="KW-1185">Reference proteome</keyword>
<gene>
    <name evidence="2" type="ORF">RT717_21175</name>
</gene>
<organism evidence="2 3">
    <name type="scientific">Imperialibacter roseus</name>
    <dbReference type="NCBI Taxonomy" id="1324217"/>
    <lineage>
        <taxon>Bacteria</taxon>
        <taxon>Pseudomonadati</taxon>
        <taxon>Bacteroidota</taxon>
        <taxon>Cytophagia</taxon>
        <taxon>Cytophagales</taxon>
        <taxon>Flammeovirgaceae</taxon>
        <taxon>Imperialibacter</taxon>
    </lineage>
</organism>
<feature type="transmembrane region" description="Helical" evidence="1">
    <location>
        <begin position="76"/>
        <end position="97"/>
    </location>
</feature>
<accession>A0ABZ0IM53</accession>
<keyword evidence="1" id="KW-0812">Transmembrane</keyword>
<feature type="transmembrane region" description="Helical" evidence="1">
    <location>
        <begin position="146"/>
        <end position="164"/>
    </location>
</feature>
<keyword evidence="1" id="KW-1133">Transmembrane helix</keyword>
<dbReference type="PANTHER" id="PTHR16214">
    <property type="entry name" value="TRANSMEMBRANE PROTEIN 260"/>
    <property type="match status" value="1"/>
</dbReference>